<evidence type="ECO:0000313" key="4">
    <source>
        <dbReference type="Proteomes" id="UP000276133"/>
    </source>
</evidence>
<dbReference type="PANTHER" id="PTHR12783:SF5">
    <property type="entry name" value="RALA-BINDING PROTEIN 1"/>
    <property type="match status" value="1"/>
</dbReference>
<dbReference type="AlphaFoldDB" id="A0A3M7SWA8"/>
<dbReference type="OrthoDB" id="10033734at2759"/>
<proteinExistence type="predicted"/>
<dbReference type="InterPro" id="IPR039767">
    <property type="entry name" value="RALBP1"/>
</dbReference>
<feature type="coiled-coil region" evidence="1">
    <location>
        <begin position="374"/>
        <end position="404"/>
    </location>
</feature>
<organism evidence="3 4">
    <name type="scientific">Brachionus plicatilis</name>
    <name type="common">Marine rotifer</name>
    <name type="synonym">Brachionus muelleri</name>
    <dbReference type="NCBI Taxonomy" id="10195"/>
    <lineage>
        <taxon>Eukaryota</taxon>
        <taxon>Metazoa</taxon>
        <taxon>Spiralia</taxon>
        <taxon>Gnathifera</taxon>
        <taxon>Rotifera</taxon>
        <taxon>Eurotatoria</taxon>
        <taxon>Monogononta</taxon>
        <taxon>Pseudotrocha</taxon>
        <taxon>Ploima</taxon>
        <taxon>Brachionidae</taxon>
        <taxon>Brachionus</taxon>
    </lineage>
</organism>
<dbReference type="SUPFAM" id="SSF48350">
    <property type="entry name" value="GTPase activation domain, GAP"/>
    <property type="match status" value="1"/>
</dbReference>
<dbReference type="PROSITE" id="PS50238">
    <property type="entry name" value="RHOGAP"/>
    <property type="match status" value="1"/>
</dbReference>
<dbReference type="Gene3D" id="1.10.555.10">
    <property type="entry name" value="Rho GTPase activation protein"/>
    <property type="match status" value="1"/>
</dbReference>
<dbReference type="InterPro" id="IPR008936">
    <property type="entry name" value="Rho_GTPase_activation_prot"/>
</dbReference>
<evidence type="ECO:0000259" key="2">
    <source>
        <dbReference type="PROSITE" id="PS50238"/>
    </source>
</evidence>
<dbReference type="PANTHER" id="PTHR12783">
    <property type="entry name" value="RALA BINDING PROTEIN 1 RALBP1"/>
    <property type="match status" value="1"/>
</dbReference>
<dbReference type="EMBL" id="REGN01000698">
    <property type="protein sequence ID" value="RNA39878.1"/>
    <property type="molecule type" value="Genomic_DNA"/>
</dbReference>
<protein>
    <submittedName>
        <fullName evidence="3">RalA-binding 1</fullName>
    </submittedName>
</protein>
<reference evidence="3 4" key="1">
    <citation type="journal article" date="2018" name="Sci. Rep.">
        <title>Genomic signatures of local adaptation to the degree of environmental predictability in rotifers.</title>
        <authorList>
            <person name="Franch-Gras L."/>
            <person name="Hahn C."/>
            <person name="Garcia-Roger E.M."/>
            <person name="Carmona M.J."/>
            <person name="Serra M."/>
            <person name="Gomez A."/>
        </authorList>
    </citation>
    <scope>NUCLEOTIDE SEQUENCE [LARGE SCALE GENOMIC DNA]</scope>
    <source>
        <strain evidence="3">HYR1</strain>
    </source>
</reference>
<comment type="caution">
    <text evidence="3">The sequence shown here is derived from an EMBL/GenBank/DDBJ whole genome shotgun (WGS) entry which is preliminary data.</text>
</comment>
<dbReference type="SMART" id="SM00324">
    <property type="entry name" value="RhoGAP"/>
    <property type="match status" value="1"/>
</dbReference>
<gene>
    <name evidence="3" type="ORF">BpHYR1_012484</name>
</gene>
<dbReference type="GO" id="GO:0005096">
    <property type="term" value="F:GTPase activator activity"/>
    <property type="evidence" value="ECO:0007669"/>
    <property type="project" value="InterPro"/>
</dbReference>
<dbReference type="STRING" id="10195.A0A3M7SWA8"/>
<sequence>MSFKNSNTSQGSDDFQGLKDNISEADFNIDDEKKDKKKETKKFLFKKDSKDKGYASLAGDLNQDSVFLVNTKNSKKSKSDNKKSSLSVFKKSFKDEKRLKDIKESKEEHKRGKAKLKQAKNREQLFGNLLENSVNSFLATDNVNVPYPIRICMDQIEQKAINNENLYRHHANKSHVESICEFINNDLIETKIDELTSDPNLACAVIKKFLKELKSPIIPDEILVIIDKCESNDREQKIQLLQSAIYKLPQPNFDTFAYLMIHFSRLLDKSDTNKLEIGIFVQKFQPIFRIKERIFKFIINNAAELFKDVRFKRYKIKTYHEDAVSRFSSVPESVEDIEQEIAKQEVYLSKLHSRIASEENSNDKTIQEQLSEELWALQRYVTSLKRKLKKLKSEKKNLEAEQIKNMSSKTKNEEKVETKSQLLDINELIQNETKIICENSVLIESLQQILERISREQILVDDLQENISSNFANSNYILPIPYTSQFPLQELYDNEQLLLNENKLLEESIQMVCYSFIEEFMALITASNDFSSESLNGHIVVEYNLNQALITLTDTRSLLVFHTDMAIERLRREIIRCCNQRHEFFNKRIADHLN</sequence>
<dbReference type="Pfam" id="PF00620">
    <property type="entry name" value="RhoGAP"/>
    <property type="match status" value="1"/>
</dbReference>
<feature type="domain" description="Rho-GAP" evidence="2">
    <location>
        <begin position="132"/>
        <end position="327"/>
    </location>
</feature>
<keyword evidence="1" id="KW-0175">Coiled coil</keyword>
<keyword evidence="4" id="KW-1185">Reference proteome</keyword>
<dbReference type="GO" id="GO:0031267">
    <property type="term" value="F:small GTPase binding"/>
    <property type="evidence" value="ECO:0007669"/>
    <property type="project" value="InterPro"/>
</dbReference>
<dbReference type="Gene3D" id="1.20.58.90">
    <property type="match status" value="1"/>
</dbReference>
<dbReference type="Proteomes" id="UP000276133">
    <property type="component" value="Unassembled WGS sequence"/>
</dbReference>
<feature type="coiled-coil region" evidence="1">
    <location>
        <begin position="446"/>
        <end position="508"/>
    </location>
</feature>
<dbReference type="GO" id="GO:0007264">
    <property type="term" value="P:small GTPase-mediated signal transduction"/>
    <property type="evidence" value="ECO:0007669"/>
    <property type="project" value="InterPro"/>
</dbReference>
<evidence type="ECO:0000313" key="3">
    <source>
        <dbReference type="EMBL" id="RNA39878.1"/>
    </source>
</evidence>
<dbReference type="CDD" id="cd00159">
    <property type="entry name" value="RhoGAP"/>
    <property type="match status" value="1"/>
</dbReference>
<evidence type="ECO:0000256" key="1">
    <source>
        <dbReference type="SAM" id="Coils"/>
    </source>
</evidence>
<accession>A0A3M7SWA8</accession>
<name>A0A3M7SWA8_BRAPC</name>
<dbReference type="InterPro" id="IPR000198">
    <property type="entry name" value="RhoGAP_dom"/>
</dbReference>